<evidence type="ECO:0000256" key="1">
    <source>
        <dbReference type="ARBA" id="ARBA00022729"/>
    </source>
</evidence>
<accession>A0A4P9VYF7</accession>
<evidence type="ECO:0008006" key="4">
    <source>
        <dbReference type="Google" id="ProtNLM"/>
    </source>
</evidence>
<protein>
    <recommendedName>
        <fullName evidence="4">RlpA-like double-psi beta-barrel-protein domain-containing protein-containing protein</fullName>
    </recommendedName>
</protein>
<feature type="non-terminal residue" evidence="2">
    <location>
        <position position="115"/>
    </location>
</feature>
<dbReference type="PANTHER" id="PTHR31836">
    <property type="match status" value="1"/>
</dbReference>
<gene>
    <name evidence="2" type="ORF">BDK51DRAFT_3603</name>
</gene>
<evidence type="ECO:0000313" key="3">
    <source>
        <dbReference type="Proteomes" id="UP000269721"/>
    </source>
</evidence>
<sequence length="115" mass="11809">FLLVSLASLCSGAAVRDLSPRSSTAHVGQATYYYAAGLGACGTTLVQGDNFVAVADSYYQNFVTAGNPNDCTLCGQEICITNTASGATAKAIIRDRCGSCGINDLDLATVVFDAL</sequence>
<dbReference type="PANTHER" id="PTHR31836:SF28">
    <property type="entry name" value="SRCR DOMAIN-CONTAINING PROTEIN-RELATED"/>
    <property type="match status" value="1"/>
</dbReference>
<dbReference type="SUPFAM" id="SSF50685">
    <property type="entry name" value="Barwin-like endoglucanases"/>
    <property type="match status" value="1"/>
</dbReference>
<dbReference type="InterPro" id="IPR051477">
    <property type="entry name" value="Expansin_CellWall"/>
</dbReference>
<dbReference type="InterPro" id="IPR036908">
    <property type="entry name" value="RlpA-like_sf"/>
</dbReference>
<keyword evidence="3" id="KW-1185">Reference proteome</keyword>
<proteinExistence type="predicted"/>
<dbReference type="AlphaFoldDB" id="A0A4P9VYF7"/>
<reference evidence="3" key="1">
    <citation type="journal article" date="2018" name="Nat. Microbiol.">
        <title>Leveraging single-cell genomics to expand the fungal tree of life.</title>
        <authorList>
            <person name="Ahrendt S.R."/>
            <person name="Quandt C.A."/>
            <person name="Ciobanu D."/>
            <person name="Clum A."/>
            <person name="Salamov A."/>
            <person name="Andreopoulos B."/>
            <person name="Cheng J.F."/>
            <person name="Woyke T."/>
            <person name="Pelin A."/>
            <person name="Henrissat B."/>
            <person name="Reynolds N.K."/>
            <person name="Benny G.L."/>
            <person name="Smith M.E."/>
            <person name="James T.Y."/>
            <person name="Grigoriev I.V."/>
        </authorList>
    </citation>
    <scope>NUCLEOTIDE SEQUENCE [LARGE SCALE GENOMIC DNA]</scope>
</reference>
<name>A0A4P9VYF7_9FUNG</name>
<feature type="non-terminal residue" evidence="2">
    <location>
        <position position="1"/>
    </location>
</feature>
<dbReference type="CDD" id="cd22191">
    <property type="entry name" value="DPBB_RlpA_EXP_N-like"/>
    <property type="match status" value="1"/>
</dbReference>
<keyword evidence="1" id="KW-0732">Signal</keyword>
<organism evidence="2 3">
    <name type="scientific">Blyttiomyces helicus</name>
    <dbReference type="NCBI Taxonomy" id="388810"/>
    <lineage>
        <taxon>Eukaryota</taxon>
        <taxon>Fungi</taxon>
        <taxon>Fungi incertae sedis</taxon>
        <taxon>Chytridiomycota</taxon>
        <taxon>Chytridiomycota incertae sedis</taxon>
        <taxon>Chytridiomycetes</taxon>
        <taxon>Chytridiomycetes incertae sedis</taxon>
        <taxon>Blyttiomyces</taxon>
    </lineage>
</organism>
<dbReference type="Gene3D" id="2.40.40.10">
    <property type="entry name" value="RlpA-like domain"/>
    <property type="match status" value="1"/>
</dbReference>
<dbReference type="EMBL" id="ML000830">
    <property type="protein sequence ID" value="RKO83793.1"/>
    <property type="molecule type" value="Genomic_DNA"/>
</dbReference>
<dbReference type="OrthoDB" id="623670at2759"/>
<dbReference type="Proteomes" id="UP000269721">
    <property type="component" value="Unassembled WGS sequence"/>
</dbReference>
<evidence type="ECO:0000313" key="2">
    <source>
        <dbReference type="EMBL" id="RKO83793.1"/>
    </source>
</evidence>